<feature type="domain" description="Fe/B12 periplasmic-binding" evidence="1">
    <location>
        <begin position="4"/>
        <end position="292"/>
    </location>
</feature>
<keyword evidence="3" id="KW-1185">Reference proteome</keyword>
<dbReference type="PROSITE" id="PS50983">
    <property type="entry name" value="FE_B12_PBP"/>
    <property type="match status" value="1"/>
</dbReference>
<dbReference type="PANTHER" id="PTHR42860:SF1">
    <property type="entry name" value="VITAMIN B12-BINDING PROTEIN"/>
    <property type="match status" value="1"/>
</dbReference>
<dbReference type="Gene3D" id="3.40.50.1980">
    <property type="entry name" value="Nitrogenase molybdenum iron protein domain"/>
    <property type="match status" value="2"/>
</dbReference>
<dbReference type="OrthoDB" id="9787772at2"/>
<comment type="caution">
    <text evidence="2">The sequence shown here is derived from an EMBL/GenBank/DDBJ whole genome shotgun (WGS) entry which is preliminary data.</text>
</comment>
<proteinExistence type="predicted"/>
<dbReference type="PANTHER" id="PTHR42860">
    <property type="entry name" value="VITAMIN B12-BINDING PROTEIN"/>
    <property type="match status" value="1"/>
</dbReference>
<evidence type="ECO:0000313" key="2">
    <source>
        <dbReference type="EMBL" id="TWT55293.1"/>
    </source>
</evidence>
<dbReference type="InterPro" id="IPR051030">
    <property type="entry name" value="Vitamin_B12-ABC_binding"/>
</dbReference>
<sequence>MSHRIVSLIASATEIVAALGYQDQLVGRSHECDYPSNVVELPVCSEPRIDVSGTSLEIDVAVKNAVREALSVYAVFKDQLEKLEPTVIITQTQCEVCAVNLKDVQAAVCEFVDSNPEIVACEPMQLDDVWKDIEKVAVALDDPQAAAQLNSRLKERLREIRARNVDRPATPTIACVEWLEPLMIAGNWVPELVEIAGGKAIMAEVGKHSPYQRWEELAELDPDVIAVMPCGFDIERTAEELDLLLNRPEWNDLKAVRNGRVYLTDGNQYFNRPGPRVVESAEILEEILHEEGETHHGTGWLRLNEVTPCQSR</sequence>
<dbReference type="EMBL" id="SIHI01000005">
    <property type="protein sequence ID" value="TWT55293.1"/>
    <property type="molecule type" value="Genomic_DNA"/>
</dbReference>
<dbReference type="AlphaFoldDB" id="A0A5C5WZH5"/>
<dbReference type="Pfam" id="PF01497">
    <property type="entry name" value="Peripla_BP_2"/>
    <property type="match status" value="1"/>
</dbReference>
<name>A0A5C5WZH5_9PLAN</name>
<reference evidence="2 3" key="1">
    <citation type="submission" date="2019-02" db="EMBL/GenBank/DDBJ databases">
        <title>Deep-cultivation of Planctomycetes and their phenomic and genomic characterization uncovers novel biology.</title>
        <authorList>
            <person name="Wiegand S."/>
            <person name="Jogler M."/>
            <person name="Boedeker C."/>
            <person name="Pinto D."/>
            <person name="Vollmers J."/>
            <person name="Rivas-Marin E."/>
            <person name="Kohn T."/>
            <person name="Peeters S.H."/>
            <person name="Heuer A."/>
            <person name="Rast P."/>
            <person name="Oberbeckmann S."/>
            <person name="Bunk B."/>
            <person name="Jeske O."/>
            <person name="Meyerdierks A."/>
            <person name="Storesund J.E."/>
            <person name="Kallscheuer N."/>
            <person name="Luecker S."/>
            <person name="Lage O.M."/>
            <person name="Pohl T."/>
            <person name="Merkel B.J."/>
            <person name="Hornburger P."/>
            <person name="Mueller R.-W."/>
            <person name="Bruemmer F."/>
            <person name="Labrenz M."/>
            <person name="Spormann A.M."/>
            <person name="Op Den Camp H."/>
            <person name="Overmann J."/>
            <person name="Amann R."/>
            <person name="Jetten M.S.M."/>
            <person name="Mascher T."/>
            <person name="Medema M.H."/>
            <person name="Devos D.P."/>
            <person name="Kaster A.-K."/>
            <person name="Ovreas L."/>
            <person name="Rohde M."/>
            <person name="Galperin M.Y."/>
            <person name="Jogler C."/>
        </authorList>
    </citation>
    <scope>NUCLEOTIDE SEQUENCE [LARGE SCALE GENOMIC DNA]</scope>
    <source>
        <strain evidence="2 3">KOR42</strain>
    </source>
</reference>
<dbReference type="InterPro" id="IPR002491">
    <property type="entry name" value="ABC_transptr_periplasmic_BD"/>
</dbReference>
<evidence type="ECO:0000259" key="1">
    <source>
        <dbReference type="PROSITE" id="PS50983"/>
    </source>
</evidence>
<dbReference type="CDD" id="cd01144">
    <property type="entry name" value="BtuF"/>
    <property type="match status" value="1"/>
</dbReference>
<evidence type="ECO:0000313" key="3">
    <source>
        <dbReference type="Proteomes" id="UP000317243"/>
    </source>
</evidence>
<accession>A0A5C5WZH5</accession>
<organism evidence="2 3">
    <name type="scientific">Thalassoglobus neptunius</name>
    <dbReference type="NCBI Taxonomy" id="1938619"/>
    <lineage>
        <taxon>Bacteria</taxon>
        <taxon>Pseudomonadati</taxon>
        <taxon>Planctomycetota</taxon>
        <taxon>Planctomycetia</taxon>
        <taxon>Planctomycetales</taxon>
        <taxon>Planctomycetaceae</taxon>
        <taxon>Thalassoglobus</taxon>
    </lineage>
</organism>
<dbReference type="RefSeq" id="WP_146510430.1">
    <property type="nucleotide sequence ID" value="NZ_SIHI01000005.1"/>
</dbReference>
<protein>
    <submittedName>
        <fullName evidence="2">Corrinoid ABC transporter substrate-binding protein</fullName>
    </submittedName>
</protein>
<gene>
    <name evidence="2" type="ORF">KOR42_29210</name>
</gene>
<dbReference type="SUPFAM" id="SSF53807">
    <property type="entry name" value="Helical backbone' metal receptor"/>
    <property type="match status" value="1"/>
</dbReference>
<dbReference type="Proteomes" id="UP000317243">
    <property type="component" value="Unassembled WGS sequence"/>
</dbReference>